<dbReference type="RefSeq" id="WP_115869139.1">
    <property type="nucleotide sequence ID" value="NZ_QREG01000016.1"/>
</dbReference>
<dbReference type="InterPro" id="IPR031148">
    <property type="entry name" value="Plexin"/>
</dbReference>
<evidence type="ECO:0000313" key="3">
    <source>
        <dbReference type="EMBL" id="RED95971.1"/>
    </source>
</evidence>
<dbReference type="Proteomes" id="UP000256779">
    <property type="component" value="Unassembled WGS sequence"/>
</dbReference>
<feature type="signal peptide" evidence="1">
    <location>
        <begin position="1"/>
        <end position="30"/>
    </location>
</feature>
<feature type="chain" id="PRO_5017681666" evidence="1">
    <location>
        <begin position="31"/>
        <end position="568"/>
    </location>
</feature>
<dbReference type="InterPro" id="IPR013783">
    <property type="entry name" value="Ig-like_fold"/>
</dbReference>
<dbReference type="OrthoDB" id="915083at2"/>
<keyword evidence="1" id="KW-0732">Signal</keyword>
<dbReference type="Gene3D" id="2.60.40.10">
    <property type="entry name" value="Immunoglobulins"/>
    <property type="match status" value="2"/>
</dbReference>
<dbReference type="SMART" id="SM00429">
    <property type="entry name" value="IPT"/>
    <property type="match status" value="2"/>
</dbReference>
<protein>
    <submittedName>
        <fullName evidence="3">Uncharacterized protein DUF4979</fullName>
    </submittedName>
</protein>
<evidence type="ECO:0000256" key="1">
    <source>
        <dbReference type="SAM" id="SignalP"/>
    </source>
</evidence>
<evidence type="ECO:0000259" key="2">
    <source>
        <dbReference type="SMART" id="SM00429"/>
    </source>
</evidence>
<feature type="domain" description="IPT/TIG" evidence="2">
    <location>
        <begin position="40"/>
        <end position="121"/>
    </location>
</feature>
<name>A0A3D9L0L2_MARFU</name>
<dbReference type="GO" id="GO:0017154">
    <property type="term" value="F:semaphorin receptor activity"/>
    <property type="evidence" value="ECO:0007669"/>
    <property type="project" value="InterPro"/>
</dbReference>
<dbReference type="EMBL" id="QREG01000016">
    <property type="protein sequence ID" value="RED95971.1"/>
    <property type="molecule type" value="Genomic_DNA"/>
</dbReference>
<keyword evidence="4" id="KW-1185">Reference proteome</keyword>
<evidence type="ECO:0000313" key="4">
    <source>
        <dbReference type="Proteomes" id="UP000256779"/>
    </source>
</evidence>
<dbReference type="InterPro" id="IPR002909">
    <property type="entry name" value="IPT_dom"/>
</dbReference>
<dbReference type="PANTHER" id="PTHR22625">
    <property type="entry name" value="PLEXIN"/>
    <property type="match status" value="1"/>
</dbReference>
<dbReference type="SUPFAM" id="SSF81296">
    <property type="entry name" value="E set domains"/>
    <property type="match status" value="2"/>
</dbReference>
<dbReference type="PANTHER" id="PTHR22625:SF70">
    <property type="entry name" value="PLEXIN A, ISOFORM A"/>
    <property type="match status" value="1"/>
</dbReference>
<dbReference type="InterPro" id="IPR014756">
    <property type="entry name" value="Ig_E-set"/>
</dbReference>
<organism evidence="3 4">
    <name type="scientific">Marinoscillum furvescens DSM 4134</name>
    <dbReference type="NCBI Taxonomy" id="1122208"/>
    <lineage>
        <taxon>Bacteria</taxon>
        <taxon>Pseudomonadati</taxon>
        <taxon>Bacteroidota</taxon>
        <taxon>Cytophagia</taxon>
        <taxon>Cytophagales</taxon>
        <taxon>Reichenbachiellaceae</taxon>
        <taxon>Marinoscillum</taxon>
    </lineage>
</organism>
<reference evidence="3 4" key="1">
    <citation type="submission" date="2018-07" db="EMBL/GenBank/DDBJ databases">
        <title>Genomic Encyclopedia of Type Strains, Phase IV (KMG-IV): sequencing the most valuable type-strain genomes for metagenomic binning, comparative biology and taxonomic classification.</title>
        <authorList>
            <person name="Goeker M."/>
        </authorList>
    </citation>
    <scope>NUCLEOTIDE SEQUENCE [LARGE SCALE GENOMIC DNA]</scope>
    <source>
        <strain evidence="3 4">DSM 4134</strain>
    </source>
</reference>
<dbReference type="CDD" id="cd00603">
    <property type="entry name" value="IPT_PCSR"/>
    <property type="match status" value="2"/>
</dbReference>
<feature type="domain" description="IPT/TIG" evidence="2">
    <location>
        <begin position="125"/>
        <end position="208"/>
    </location>
</feature>
<comment type="caution">
    <text evidence="3">The sequence shown here is derived from an EMBL/GenBank/DDBJ whole genome shotgun (WGS) entry which is preliminary data.</text>
</comment>
<dbReference type="Pfam" id="PF01833">
    <property type="entry name" value="TIG"/>
    <property type="match status" value="2"/>
</dbReference>
<accession>A0A3D9L0L2</accession>
<dbReference type="PROSITE" id="PS51257">
    <property type="entry name" value="PROKAR_LIPOPROTEIN"/>
    <property type="match status" value="1"/>
</dbReference>
<sequence>MMTNKLKKRWGKALMLISCLGLIVTIISCTEDSPEPPSTAPEIISFSPNEGRVGTVVTILGKNFSSQTNSVKVSFDGVEASVEQASESLLVVSVPAGATTGTLSVVIFGEEAVSEESFTVATSHSVTAVSPEVGEAGDQVTITGSNFGTSKSEVSVSFTGTEEDVEAVVVSVTDTEIVAVVPDGGSTGPLKVQVGPEAVESSFDFTFPFFGFANEFVESAEGWSSDASLSLADEALVVDFGGGNQASLAYEGEVVFNPDKFPILAIRMTRLADFELSLVSSLGTFGDGANTYTGIIDGDIYYYDLTEGDYVTAETLVTDIEFQIAKSSGESNFNVQWIRSFESVATLKSYDPFPVGKFLWEFDNEPGDDERKNDWLPTHGGTYQIANSQIKVEFAQTTGDRRADLYHLFMNTFPVQGVGVDDPRNNITGDPKHPYHRNSVTISKDYPIFAVKFGERDRPPVGKVDGEVVGSFVRDFAFGEFQLSDATQDASTKAGDRLYYWNNWDNSHKQVPEDLNEVTYEIFQIKMAGFDPDYYKEQTGNDLTGYDIDWIGTFESVEAMNAYNLRFE</sequence>
<dbReference type="AlphaFoldDB" id="A0A3D9L0L2"/>
<gene>
    <name evidence="3" type="ORF">C7460_11629</name>
</gene>
<proteinExistence type="predicted"/>